<gene>
    <name evidence="1" type="primary">z133R</name>
    <name evidence="1" type="ORF">ATCV1_z133R</name>
</gene>
<dbReference type="KEGG" id="vg:5470299"/>
<dbReference type="OrthoDB" id="40956at10239"/>
<keyword evidence="2" id="KW-1185">Reference proteome</keyword>
<accession>A7K893</accession>
<dbReference type="Proteomes" id="UP000202420">
    <property type="component" value="Segment"/>
</dbReference>
<reference evidence="1 2" key="1">
    <citation type="submission" date="2006-09" db="EMBL/GenBank/DDBJ databases">
        <title>Sequence and annotation of the 288-kb ATCV-1 virus that infects an endosymbiotic Chlorella strain of the heliozoon Acanthocystis turfacea.</title>
        <authorList>
            <person name="Fitzgerald L.A."/>
            <person name="Graves M.V."/>
            <person name="Li X."/>
            <person name="Pfitzner A.J.P."/>
            <person name="Hartigan J."/>
            <person name="Van Etten J.L."/>
        </authorList>
    </citation>
    <scope>NUCLEOTIDE SEQUENCE [LARGE SCALE GENOMIC DNA]</scope>
    <source>
        <strain evidence="1 2">ATCV-1</strain>
    </source>
</reference>
<dbReference type="GeneID" id="5470299"/>
<protein>
    <submittedName>
        <fullName evidence="1">Uncharacterized protein z133R</fullName>
    </submittedName>
</protein>
<dbReference type="RefSeq" id="YP_001426614.1">
    <property type="nucleotide sequence ID" value="NC_008724.1"/>
</dbReference>
<proteinExistence type="predicted"/>
<organism evidence="1 2">
    <name type="scientific">Chlorovirus heliozoae</name>
    <dbReference type="NCBI Taxonomy" id="322019"/>
    <lineage>
        <taxon>Viruses</taxon>
        <taxon>Varidnaviria</taxon>
        <taxon>Bamfordvirae</taxon>
        <taxon>Nucleocytoviricota</taxon>
        <taxon>Megaviricetes</taxon>
        <taxon>Algavirales</taxon>
        <taxon>Phycodnaviridae</taxon>
        <taxon>Chlorovirus</taxon>
    </lineage>
</organism>
<dbReference type="EMBL" id="EF101928">
    <property type="protein sequence ID" value="ABT16267.1"/>
    <property type="molecule type" value="Genomic_DNA"/>
</dbReference>
<evidence type="ECO:0000313" key="1">
    <source>
        <dbReference type="EMBL" id="ABT16267.1"/>
    </source>
</evidence>
<evidence type="ECO:0000313" key="2">
    <source>
        <dbReference type="Proteomes" id="UP000202420"/>
    </source>
</evidence>
<name>A7K893_9PHYC</name>
<sequence length="210" mass="23289">MLAGLAQDDVGVALGCGLLCGHAGGSTSESTEGLACVVFQDEGFLGDCHFVIYMQYFFLRIYANFFSTWSAPPMSFSPSNTRGNVSVRGTLRPFPLIFSLSSSTSLHRTVENAIFFFLRQFRARLQCGHPGFSKIVNILIWLYNNVEDRVVVFRIFSPLPRAFLGPCGAISQRTASKLRGAHARNRIALDHPGRLVHSNCPRKTHSGLFW</sequence>